<gene>
    <name evidence="1" type="ORF">RPERSI_LOCUS33911</name>
</gene>
<protein>
    <submittedName>
        <fullName evidence="1">17352_t:CDS:1</fullName>
    </submittedName>
</protein>
<proteinExistence type="predicted"/>
<organism evidence="1 2">
    <name type="scientific">Racocetra persica</name>
    <dbReference type="NCBI Taxonomy" id="160502"/>
    <lineage>
        <taxon>Eukaryota</taxon>
        <taxon>Fungi</taxon>
        <taxon>Fungi incertae sedis</taxon>
        <taxon>Mucoromycota</taxon>
        <taxon>Glomeromycotina</taxon>
        <taxon>Glomeromycetes</taxon>
        <taxon>Diversisporales</taxon>
        <taxon>Gigasporaceae</taxon>
        <taxon>Racocetra</taxon>
    </lineage>
</organism>
<comment type="caution">
    <text evidence="1">The sequence shown here is derived from an EMBL/GenBank/DDBJ whole genome shotgun (WGS) entry which is preliminary data.</text>
</comment>
<reference evidence="1" key="1">
    <citation type="submission" date="2021-06" db="EMBL/GenBank/DDBJ databases">
        <authorList>
            <person name="Kallberg Y."/>
            <person name="Tangrot J."/>
            <person name="Rosling A."/>
        </authorList>
    </citation>
    <scope>NUCLEOTIDE SEQUENCE</scope>
    <source>
        <strain evidence="1">MA461A</strain>
    </source>
</reference>
<keyword evidence="2" id="KW-1185">Reference proteome</keyword>
<name>A0ACA9STT4_9GLOM</name>
<dbReference type="Proteomes" id="UP000789920">
    <property type="component" value="Unassembled WGS sequence"/>
</dbReference>
<evidence type="ECO:0000313" key="1">
    <source>
        <dbReference type="EMBL" id="CAG8845974.1"/>
    </source>
</evidence>
<evidence type="ECO:0000313" key="2">
    <source>
        <dbReference type="Proteomes" id="UP000789920"/>
    </source>
</evidence>
<feature type="non-terminal residue" evidence="1">
    <location>
        <position position="91"/>
    </location>
</feature>
<accession>A0ACA9STT4</accession>
<sequence>MSSNDNSFVKSEKAKVKKRLYTVTDEPEINDVFEKVNKMIKIQEIENNKIFSKLSDNEKEVLRKEWVDSIVSVIETSCYKLRYLIDDTKIV</sequence>
<dbReference type="EMBL" id="CAJVQC010149102">
    <property type="protein sequence ID" value="CAG8845974.1"/>
    <property type="molecule type" value="Genomic_DNA"/>
</dbReference>